<reference evidence="2 3" key="1">
    <citation type="submission" date="2019-10" db="EMBL/GenBank/DDBJ databases">
        <title>Description of Paenibacillus pedi sp. nov.</title>
        <authorList>
            <person name="Carlier A."/>
            <person name="Qi S."/>
        </authorList>
    </citation>
    <scope>NUCLEOTIDE SEQUENCE [LARGE SCALE GENOMIC DNA]</scope>
    <source>
        <strain evidence="2 3">LMG 31457</strain>
    </source>
</reference>
<keyword evidence="3" id="KW-1185">Reference proteome</keyword>
<protein>
    <submittedName>
        <fullName evidence="2">Methyltransferase domain-containing protein</fullName>
    </submittedName>
</protein>
<dbReference type="Proteomes" id="UP000618579">
    <property type="component" value="Unassembled WGS sequence"/>
</dbReference>
<keyword evidence="2" id="KW-0808">Transferase</keyword>
<feature type="domain" description="Methyltransferase" evidence="1">
    <location>
        <begin position="68"/>
        <end position="189"/>
    </location>
</feature>
<gene>
    <name evidence="2" type="ORF">GC097_09625</name>
</gene>
<dbReference type="GO" id="GO:0032259">
    <property type="term" value="P:methylation"/>
    <property type="evidence" value="ECO:0007669"/>
    <property type="project" value="UniProtKB-KW"/>
</dbReference>
<evidence type="ECO:0000313" key="3">
    <source>
        <dbReference type="Proteomes" id="UP000618579"/>
    </source>
</evidence>
<dbReference type="SUPFAM" id="SSF53335">
    <property type="entry name" value="S-adenosyl-L-methionine-dependent methyltransferases"/>
    <property type="match status" value="1"/>
</dbReference>
<keyword evidence="2" id="KW-0489">Methyltransferase</keyword>
<dbReference type="CDD" id="cd02440">
    <property type="entry name" value="AdoMet_MTases"/>
    <property type="match status" value="1"/>
</dbReference>
<organism evidence="2 3">
    <name type="scientific">Paenibacillus planticolens</name>
    <dbReference type="NCBI Taxonomy" id="2654976"/>
    <lineage>
        <taxon>Bacteria</taxon>
        <taxon>Bacillati</taxon>
        <taxon>Bacillota</taxon>
        <taxon>Bacilli</taxon>
        <taxon>Bacillales</taxon>
        <taxon>Paenibacillaceae</taxon>
        <taxon>Paenibacillus</taxon>
    </lineage>
</organism>
<dbReference type="InterPro" id="IPR029063">
    <property type="entry name" value="SAM-dependent_MTases_sf"/>
</dbReference>
<dbReference type="Gene3D" id="3.40.50.150">
    <property type="entry name" value="Vaccinia Virus protein VP39"/>
    <property type="match status" value="1"/>
</dbReference>
<name>A0ABX1ZJK2_9BACL</name>
<dbReference type="Pfam" id="PF13847">
    <property type="entry name" value="Methyltransf_31"/>
    <property type="match status" value="1"/>
</dbReference>
<evidence type="ECO:0000313" key="2">
    <source>
        <dbReference type="EMBL" id="NOV00272.1"/>
    </source>
</evidence>
<sequence>MFFSHFYNIILFWKDWSESLLNDKNKELMAKQSEQSQEKSIIYWNDFYKKILIQNESSFCSFIKKKINNNSIILDVGCGSGRDTFSFGRDGYDVIGIDRSEEAIKANNLSRKNQLYKNYNIEFNVIDVSNKETLSKFMILLRNRAISNEKTIVIYVRFFLHSIDEIAEETFLRTISKYLNKGDYFAAEFRTIEDKERLKVFDPHYRRFITSENLLSDLERKYKFNIVSFEKGTGLSIYKDEDPFLARVVAQKK</sequence>
<accession>A0ABX1ZJK2</accession>
<comment type="caution">
    <text evidence="2">The sequence shown here is derived from an EMBL/GenBank/DDBJ whole genome shotgun (WGS) entry which is preliminary data.</text>
</comment>
<proteinExistence type="predicted"/>
<dbReference type="InterPro" id="IPR025714">
    <property type="entry name" value="Methyltranfer_dom"/>
</dbReference>
<evidence type="ECO:0000259" key="1">
    <source>
        <dbReference type="Pfam" id="PF13847"/>
    </source>
</evidence>
<dbReference type="EMBL" id="WHNZ01000017">
    <property type="protein sequence ID" value="NOV00272.1"/>
    <property type="molecule type" value="Genomic_DNA"/>
</dbReference>
<dbReference type="GO" id="GO:0008168">
    <property type="term" value="F:methyltransferase activity"/>
    <property type="evidence" value="ECO:0007669"/>
    <property type="project" value="UniProtKB-KW"/>
</dbReference>